<keyword evidence="3" id="KW-1185">Reference proteome</keyword>
<dbReference type="Proteomes" id="UP000289856">
    <property type="component" value="Chromosome"/>
</dbReference>
<dbReference type="RefSeq" id="WP_130605861.1">
    <property type="nucleotide sequence ID" value="NZ_AP019400.1"/>
</dbReference>
<accession>A0A3T1D113</accession>
<evidence type="ECO:0000259" key="1">
    <source>
        <dbReference type="Pfam" id="PF04230"/>
    </source>
</evidence>
<dbReference type="EMBL" id="AP019400">
    <property type="protein sequence ID" value="BBI31802.1"/>
    <property type="molecule type" value="Genomic_DNA"/>
</dbReference>
<organism evidence="2 3">
    <name type="scientific">Cohnella abietis</name>
    <dbReference type="NCBI Taxonomy" id="2507935"/>
    <lineage>
        <taxon>Bacteria</taxon>
        <taxon>Bacillati</taxon>
        <taxon>Bacillota</taxon>
        <taxon>Bacilli</taxon>
        <taxon>Bacillales</taxon>
        <taxon>Paenibacillaceae</taxon>
        <taxon>Cohnella</taxon>
    </lineage>
</organism>
<evidence type="ECO:0000313" key="3">
    <source>
        <dbReference type="Proteomes" id="UP000289856"/>
    </source>
</evidence>
<gene>
    <name evidence="2" type="primary">epsO</name>
    <name evidence="2" type="ORF">KCTCHS21_12010</name>
</gene>
<dbReference type="GO" id="GO:0016740">
    <property type="term" value="F:transferase activity"/>
    <property type="evidence" value="ECO:0007669"/>
    <property type="project" value="UniProtKB-KW"/>
</dbReference>
<dbReference type="KEGG" id="cohn:KCTCHS21_12010"/>
<protein>
    <submittedName>
        <fullName evidence="2">Putative pyruvyl transferase EpsO</fullName>
    </submittedName>
</protein>
<sequence>MNDEVAGFQTMECIKQELAIIAKVIPRGSQIVYLDYPVYDNIGDLLIMKGTEAFFSDYGIKVRKRYSYVNFRSNLKVPEDWIIVCQGGGNFGDTYPHHQQLREKAVKAFPRNRIVILPQTIYFKDAIEERRSLQCFSTHSDLHLFVRDNNSYLTASCLIDNVYLSPDMAHQLYPLPSTPSKTKLKLALLRNDKEVRQQEVSISYDRALDWPQLFSAWDHWFIKQMIRFYSLDRRVGNIIPLQPLWYFLANKYIGRAVALFNQYDQIVTSRLHGHILSCLMDKPNLLLDNSYGKNMSYYRLWTHRLEELSIDASTENNVVYMHSKSS</sequence>
<dbReference type="OrthoDB" id="9807674at2"/>
<feature type="domain" description="Polysaccharide pyruvyl transferase" evidence="1">
    <location>
        <begin position="41"/>
        <end position="291"/>
    </location>
</feature>
<proteinExistence type="predicted"/>
<evidence type="ECO:0000313" key="2">
    <source>
        <dbReference type="EMBL" id="BBI31802.1"/>
    </source>
</evidence>
<dbReference type="InterPro" id="IPR007345">
    <property type="entry name" value="Polysacch_pyruvyl_Trfase"/>
</dbReference>
<keyword evidence="2" id="KW-0808">Transferase</keyword>
<dbReference type="AlphaFoldDB" id="A0A3T1D113"/>
<reference evidence="2 3" key="1">
    <citation type="submission" date="2019-01" db="EMBL/GenBank/DDBJ databases">
        <title>Complete genome sequence of Cohnella hallensis HS21 isolated from Korean fir (Abies koreana) rhizospheric soil.</title>
        <authorList>
            <person name="Jiang L."/>
            <person name="Kang S.W."/>
            <person name="Kim S."/>
            <person name="Jung J."/>
            <person name="Kim C.Y."/>
            <person name="Kim D.H."/>
            <person name="Kim S.W."/>
            <person name="Lee J."/>
        </authorList>
    </citation>
    <scope>NUCLEOTIDE SEQUENCE [LARGE SCALE GENOMIC DNA]</scope>
    <source>
        <strain evidence="2 3">HS21</strain>
    </source>
</reference>
<dbReference type="Pfam" id="PF04230">
    <property type="entry name" value="PS_pyruv_trans"/>
    <property type="match status" value="1"/>
</dbReference>
<name>A0A3T1D113_9BACL</name>